<dbReference type="CDD" id="cd18186">
    <property type="entry name" value="BTB_POZ_ZBTB_KLHL-like"/>
    <property type="match status" value="1"/>
</dbReference>
<keyword evidence="4" id="KW-1185">Reference proteome</keyword>
<reference evidence="3" key="1">
    <citation type="submission" date="2007-07" db="EMBL/GenBank/DDBJ databases">
        <title>PCAP assembly of the Caenorhabditis remanei genome.</title>
        <authorList>
            <consortium name="The Caenorhabditis remanei Sequencing Consortium"/>
            <person name="Wilson R.K."/>
        </authorList>
    </citation>
    <scope>NUCLEOTIDE SEQUENCE [LARGE SCALE GENOMIC DNA]</scope>
    <source>
        <strain evidence="3">PB4641</strain>
    </source>
</reference>
<feature type="domain" description="BTB" evidence="2">
    <location>
        <begin position="203"/>
        <end position="291"/>
    </location>
</feature>
<dbReference type="PANTHER" id="PTHR47022:SF1">
    <property type="entry name" value="BTB AND MATH DOMAIN-CONTAINING PROTEIN 36-RELATED"/>
    <property type="match status" value="1"/>
</dbReference>
<dbReference type="Proteomes" id="UP000008281">
    <property type="component" value="Unassembled WGS sequence"/>
</dbReference>
<feature type="region of interest" description="Disordered" evidence="1">
    <location>
        <begin position="352"/>
        <end position="381"/>
    </location>
</feature>
<sequence length="381" mass="44647">MFASETLNVFLSPPSSKSAKNDSNSSTISPQKPEIDPEFDFERKFHVPLAENFKKRQWKHNFRGIPWIFEIFERENHYFLRIFCNKLNKSRLWGCSAHISVISCDSRLICTEKDVEFDSETHFETDLPLFVEKIEIFVQISIKTVIGMNLKPFFDFSQPKTDIFDAILLWRGGKCMWGNSEKLRKLTYWVLKSKKLSKSIFSAKIFSNLFSKTIFQYLATYSPFLNDLLEVIPEFEIPDVKFDDFIEFLHFLYPTDAEMTSSNVERLLNLAHRFEVEILKSKCEKFLISLDSMDAAWKLILAETFSLSRLQNHVLQNLTTEKDVQKVSKSAHYRQMTDTTKTSLLNRVLEIMEKKEDSDEDDDDEEEVSMPDESDDVIYVE</sequence>
<dbReference type="eggNOG" id="ENOG502QSZD">
    <property type="taxonomic scope" value="Eukaryota"/>
</dbReference>
<organism evidence="4">
    <name type="scientific">Caenorhabditis remanei</name>
    <name type="common">Caenorhabditis vulgaris</name>
    <dbReference type="NCBI Taxonomy" id="31234"/>
    <lineage>
        <taxon>Eukaryota</taxon>
        <taxon>Metazoa</taxon>
        <taxon>Ecdysozoa</taxon>
        <taxon>Nematoda</taxon>
        <taxon>Chromadorea</taxon>
        <taxon>Rhabditida</taxon>
        <taxon>Rhabditina</taxon>
        <taxon>Rhabditomorpha</taxon>
        <taxon>Rhabditoidea</taxon>
        <taxon>Rhabditidae</taxon>
        <taxon>Peloderinae</taxon>
        <taxon>Caenorhabditis</taxon>
    </lineage>
</organism>
<feature type="compositionally biased region" description="Low complexity" evidence="1">
    <location>
        <begin position="12"/>
        <end position="26"/>
    </location>
</feature>
<evidence type="ECO:0000259" key="2">
    <source>
        <dbReference type="SMART" id="SM00225"/>
    </source>
</evidence>
<evidence type="ECO:0000313" key="3">
    <source>
        <dbReference type="EMBL" id="EFO90366.1"/>
    </source>
</evidence>
<dbReference type="PANTHER" id="PTHR47022">
    <property type="entry name" value="BTB AND MATH DOMAIN-CONTAINING PROTEIN 36-RELATED"/>
    <property type="match status" value="1"/>
</dbReference>
<dbReference type="SMART" id="SM00225">
    <property type="entry name" value="BTB"/>
    <property type="match status" value="1"/>
</dbReference>
<name>E3N9S3_CAERE</name>
<dbReference type="InterPro" id="IPR011333">
    <property type="entry name" value="SKP1/BTB/POZ_sf"/>
</dbReference>
<evidence type="ECO:0000256" key="1">
    <source>
        <dbReference type="SAM" id="MobiDB-lite"/>
    </source>
</evidence>
<gene>
    <name evidence="3" type="ORF">CRE_01251</name>
</gene>
<dbReference type="InParanoid" id="E3N9S3"/>
<dbReference type="EMBL" id="DS268567">
    <property type="protein sequence ID" value="EFO90366.1"/>
    <property type="molecule type" value="Genomic_DNA"/>
</dbReference>
<dbReference type="Pfam" id="PF00651">
    <property type="entry name" value="BTB"/>
    <property type="match status" value="1"/>
</dbReference>
<dbReference type="AlphaFoldDB" id="E3N9S3"/>
<protein>
    <recommendedName>
        <fullName evidence="2">BTB domain-containing protein</fullName>
    </recommendedName>
</protein>
<accession>E3N9S3</accession>
<dbReference type="STRING" id="31234.E3N9S3"/>
<dbReference type="SUPFAM" id="SSF54695">
    <property type="entry name" value="POZ domain"/>
    <property type="match status" value="1"/>
</dbReference>
<feature type="compositionally biased region" description="Acidic residues" evidence="1">
    <location>
        <begin position="358"/>
        <end position="381"/>
    </location>
</feature>
<feature type="region of interest" description="Disordered" evidence="1">
    <location>
        <begin position="1"/>
        <end position="35"/>
    </location>
</feature>
<dbReference type="Gene3D" id="3.30.710.10">
    <property type="entry name" value="Potassium Channel Kv1.1, Chain A"/>
    <property type="match status" value="1"/>
</dbReference>
<dbReference type="HOGENOM" id="CLU_726142_0_0_1"/>
<dbReference type="OMA" id="IFERENH"/>
<dbReference type="InterPro" id="IPR000210">
    <property type="entry name" value="BTB/POZ_dom"/>
</dbReference>
<dbReference type="OrthoDB" id="409824at2759"/>
<evidence type="ECO:0000313" key="4">
    <source>
        <dbReference type="Proteomes" id="UP000008281"/>
    </source>
</evidence>
<proteinExistence type="predicted"/>